<dbReference type="RefSeq" id="WP_081086320.1">
    <property type="nucleotide sequence ID" value="NZ_JAAXNA010000002.1"/>
</dbReference>
<dbReference type="PANTHER" id="PTHR45947:SF3">
    <property type="entry name" value="SULFOQUINOVOSYL TRANSFERASE SQD2"/>
    <property type="match status" value="1"/>
</dbReference>
<evidence type="ECO:0000259" key="1">
    <source>
        <dbReference type="Pfam" id="PF00534"/>
    </source>
</evidence>
<dbReference type="Pfam" id="PF00534">
    <property type="entry name" value="Glycos_transf_1"/>
    <property type="match status" value="1"/>
</dbReference>
<dbReference type="PANTHER" id="PTHR45947">
    <property type="entry name" value="SULFOQUINOVOSYL TRANSFERASE SQD2"/>
    <property type="match status" value="1"/>
</dbReference>
<name>A0A068FV69_AERHY</name>
<dbReference type="EMBL" id="KC999968">
    <property type="protein sequence ID" value="AID70991.1"/>
    <property type="molecule type" value="Genomic_DNA"/>
</dbReference>
<dbReference type="Gene3D" id="3.40.50.2000">
    <property type="entry name" value="Glycogen Phosphorylase B"/>
    <property type="match status" value="1"/>
</dbReference>
<accession>A0A068FV69</accession>
<proteinExistence type="predicted"/>
<sequence>MEHYELVFVTHLPAFYKINLYNELAKKKKILVLFISDASAIRNKDFTSANINFKYKIINAGSFEKRNVVTSCLKLANVLFSLSIDKLVVGGWDLPEFWLSIFLHRRAGNAVVVESTIYESKIGLLKKKIKQIFLSRISIAYCSGTPHHELIKALDFKGDVHLTKGVGIINITDSDCEKMCTKPRSIKTPTNFLYVGRLAQEKGLFFAIEYFKEHPELNLTIVGDGPLREQLAKISPHNVTLVGSVKNKDLADIYQSHDVFLLPSHSEPWGLVVEEAIYFGLPIICSSYVGCNIELVENPCTGIIYSDSSISSLSNAIDEMTKKYSFFLNNVANFSVGEKDLAQVNIYLS</sequence>
<gene>
    <name evidence="2" type="primary">wbxH</name>
</gene>
<organism evidence="2">
    <name type="scientific">Aeromonas hydrophila</name>
    <dbReference type="NCBI Taxonomy" id="644"/>
    <lineage>
        <taxon>Bacteria</taxon>
        <taxon>Pseudomonadati</taxon>
        <taxon>Pseudomonadota</taxon>
        <taxon>Gammaproteobacteria</taxon>
        <taxon>Aeromonadales</taxon>
        <taxon>Aeromonadaceae</taxon>
        <taxon>Aeromonas</taxon>
    </lineage>
</organism>
<keyword evidence="2" id="KW-0808">Transferase</keyword>
<evidence type="ECO:0000313" key="2">
    <source>
        <dbReference type="EMBL" id="AID70991.1"/>
    </source>
</evidence>
<dbReference type="InterPro" id="IPR001296">
    <property type="entry name" value="Glyco_trans_1"/>
</dbReference>
<dbReference type="AlphaFoldDB" id="A0A068FV69"/>
<dbReference type="SUPFAM" id="SSF53756">
    <property type="entry name" value="UDP-Glycosyltransferase/glycogen phosphorylase"/>
    <property type="match status" value="1"/>
</dbReference>
<dbReference type="GO" id="GO:0016757">
    <property type="term" value="F:glycosyltransferase activity"/>
    <property type="evidence" value="ECO:0007669"/>
    <property type="project" value="InterPro"/>
</dbReference>
<reference evidence="2" key="1">
    <citation type="journal article" date="2013" name="PLoS ONE">
        <title>Implication of lateral genetic transfer in the emergence of Aeromonas hydrophila isolates of epidemic outbreaks in channel catfish.</title>
        <authorList>
            <person name="Hossain M.J."/>
            <person name="Waldbieser G.C."/>
            <person name="Sun D."/>
            <person name="Capps N.K."/>
            <person name="Hemstreet W.B."/>
            <person name="Carlisle K."/>
            <person name="Griffin M.J."/>
            <person name="Khoo L."/>
            <person name="Goodwin A.E."/>
            <person name="Sonstegard T.S."/>
            <person name="Schroeder S."/>
            <person name="Hayden K."/>
            <person name="Newton J.C."/>
            <person name="Terhune J.S."/>
            <person name="Liles M.R."/>
        </authorList>
    </citation>
    <scope>NUCLEOTIDE SEQUENCE</scope>
    <source>
        <strain evidence="2">TN97-08</strain>
    </source>
</reference>
<feature type="domain" description="Glycosyl transferase family 1" evidence="1">
    <location>
        <begin position="185"/>
        <end position="322"/>
    </location>
</feature>
<protein>
    <submittedName>
        <fullName evidence="2">Glycosyl transferase, group 1 family protein</fullName>
    </submittedName>
</protein>
<dbReference type="InterPro" id="IPR050194">
    <property type="entry name" value="Glycosyltransferase_grp1"/>
</dbReference>